<dbReference type="Gene3D" id="3.90.470.10">
    <property type="entry name" value="Ribosomal protein L22/L17"/>
    <property type="match status" value="1"/>
</dbReference>
<name>A0ABC8MAI4_ERUVS</name>
<dbReference type="PANTHER" id="PTHR13501:SF8">
    <property type="entry name" value="LARGE RIBOSOMAL SUBUNIT PROTEIN UL22M"/>
    <property type="match status" value="1"/>
</dbReference>
<evidence type="ECO:0000256" key="2">
    <source>
        <dbReference type="ARBA" id="ARBA00022980"/>
    </source>
</evidence>
<organism evidence="5 6">
    <name type="scientific">Eruca vesicaria subsp. sativa</name>
    <name type="common">Garden rocket</name>
    <name type="synonym">Eruca sativa</name>
    <dbReference type="NCBI Taxonomy" id="29727"/>
    <lineage>
        <taxon>Eukaryota</taxon>
        <taxon>Viridiplantae</taxon>
        <taxon>Streptophyta</taxon>
        <taxon>Embryophyta</taxon>
        <taxon>Tracheophyta</taxon>
        <taxon>Spermatophyta</taxon>
        <taxon>Magnoliopsida</taxon>
        <taxon>eudicotyledons</taxon>
        <taxon>Gunneridae</taxon>
        <taxon>Pentapetalae</taxon>
        <taxon>rosids</taxon>
        <taxon>malvids</taxon>
        <taxon>Brassicales</taxon>
        <taxon>Brassicaceae</taxon>
        <taxon>Brassiceae</taxon>
        <taxon>Eruca</taxon>
    </lineage>
</organism>
<dbReference type="InterPro" id="IPR047867">
    <property type="entry name" value="Ribosomal_uL22_bac/org-type"/>
</dbReference>
<comment type="caution">
    <text evidence="5">The sequence shown here is derived from an EMBL/GenBank/DDBJ whole genome shotgun (WGS) entry which is preliminary data.</text>
</comment>
<evidence type="ECO:0000256" key="1">
    <source>
        <dbReference type="ARBA" id="ARBA00009451"/>
    </source>
</evidence>
<dbReference type="EMBL" id="CAKOAT010999224">
    <property type="protein sequence ID" value="CAH8392806.1"/>
    <property type="molecule type" value="Genomic_DNA"/>
</dbReference>
<sequence>MAISINGSVGLVLIDKTKALRHSLSLIRDLTCKLISDKLIRLVSKSPETNLQATHQHHCIIIYNKKSRKSSQNSPKKVNLVAALVRGMLVEHALMQLQVIDAALANASHNHGLDPDRLIIGICFKKRISIHGKGKCGLMIRPECCLTS</sequence>
<comment type="similarity">
    <text evidence="1 4">Belongs to the universal ribosomal protein uL22 family.</text>
</comment>
<protein>
    <recommendedName>
        <fullName evidence="7">Ribosomal protein L22</fullName>
    </recommendedName>
</protein>
<keyword evidence="6" id="KW-1185">Reference proteome</keyword>
<proteinExistence type="inferred from homology"/>
<dbReference type="Pfam" id="PF00237">
    <property type="entry name" value="Ribosomal_L22"/>
    <property type="match status" value="1"/>
</dbReference>
<evidence type="ECO:0008006" key="7">
    <source>
        <dbReference type="Google" id="ProtNLM"/>
    </source>
</evidence>
<gene>
    <name evidence="5" type="ORF">ERUC_LOCUS45289</name>
</gene>
<dbReference type="InterPro" id="IPR001063">
    <property type="entry name" value="Ribosomal_uL22"/>
</dbReference>
<dbReference type="SUPFAM" id="SSF54843">
    <property type="entry name" value="Ribosomal protein L22"/>
    <property type="match status" value="1"/>
</dbReference>
<dbReference type="InterPro" id="IPR036394">
    <property type="entry name" value="Ribosomal_uL22_sf"/>
</dbReference>
<accession>A0ABC8MAI4</accession>
<dbReference type="AlphaFoldDB" id="A0ABC8MAI4"/>
<dbReference type="PANTHER" id="PTHR13501">
    <property type="entry name" value="CHLOROPLAST 50S RIBOSOMAL PROTEIN L22-RELATED"/>
    <property type="match status" value="1"/>
</dbReference>
<evidence type="ECO:0000313" key="5">
    <source>
        <dbReference type="EMBL" id="CAH8392806.1"/>
    </source>
</evidence>
<evidence type="ECO:0000256" key="4">
    <source>
        <dbReference type="RuleBase" id="RU004005"/>
    </source>
</evidence>
<dbReference type="Proteomes" id="UP001642260">
    <property type="component" value="Unassembled WGS sequence"/>
</dbReference>
<dbReference type="GO" id="GO:0005840">
    <property type="term" value="C:ribosome"/>
    <property type="evidence" value="ECO:0007669"/>
    <property type="project" value="UniProtKB-KW"/>
</dbReference>
<keyword evidence="2 4" id="KW-0689">Ribosomal protein</keyword>
<evidence type="ECO:0000313" key="6">
    <source>
        <dbReference type="Proteomes" id="UP001642260"/>
    </source>
</evidence>
<evidence type="ECO:0000256" key="3">
    <source>
        <dbReference type="ARBA" id="ARBA00023274"/>
    </source>
</evidence>
<keyword evidence="3 4" id="KW-0687">Ribonucleoprotein</keyword>
<dbReference type="GO" id="GO:1990904">
    <property type="term" value="C:ribonucleoprotein complex"/>
    <property type="evidence" value="ECO:0007669"/>
    <property type="project" value="UniProtKB-KW"/>
</dbReference>
<reference evidence="5 6" key="1">
    <citation type="submission" date="2022-03" db="EMBL/GenBank/DDBJ databases">
        <authorList>
            <person name="Macdonald S."/>
            <person name="Ahmed S."/>
            <person name="Newling K."/>
        </authorList>
    </citation>
    <scope>NUCLEOTIDE SEQUENCE [LARGE SCALE GENOMIC DNA]</scope>
</reference>